<proteinExistence type="predicted"/>
<evidence type="ECO:0000313" key="1">
    <source>
        <dbReference type="EMBL" id="ACX75180.1"/>
    </source>
</evidence>
<name>A0ABN3YV42_FIBSS</name>
<reference evidence="1" key="1">
    <citation type="submission" date="2009-10" db="EMBL/GenBank/DDBJ databases">
        <title>Complete sequence of Fibrobacter succinogenes subsp. succinogenes S85.</title>
        <authorList>
            <consortium name="US DOE Joint Genome Institute"/>
            <person name="Lucas S."/>
            <person name="Copeland A."/>
            <person name="Lapidus A."/>
            <person name="Glavina del Rio T."/>
            <person name="Tice H."/>
            <person name="Bruce D."/>
            <person name="Goodwin L."/>
            <person name="Pitluck S."/>
            <person name="Chertkov O."/>
            <person name="Detter J.C."/>
            <person name="Han C."/>
            <person name="Tapia R."/>
            <person name="Larimer F."/>
            <person name="Land M."/>
            <person name="Hauser L."/>
            <person name="Kyrpides N."/>
            <person name="Mikhailova N."/>
            <person name="Weimer P.J."/>
            <person name="Stevenson D.M."/>
            <person name="Boyum J."/>
            <person name="Brumm P.I."/>
            <person name="Mead D."/>
        </authorList>
    </citation>
    <scope>NUCLEOTIDE SEQUENCE [LARGE SCALE GENOMIC DNA]</scope>
    <source>
        <strain evidence="1">S85</strain>
    </source>
</reference>
<keyword evidence="2" id="KW-1185">Reference proteome</keyword>
<organism evidence="1 2">
    <name type="scientific">Fibrobacter succinogenes (strain ATCC 19169 / S85)</name>
    <dbReference type="NCBI Taxonomy" id="59374"/>
    <lineage>
        <taxon>Bacteria</taxon>
        <taxon>Pseudomonadati</taxon>
        <taxon>Fibrobacterota</taxon>
        <taxon>Fibrobacteria</taxon>
        <taxon>Fibrobacterales</taxon>
        <taxon>Fibrobacteraceae</taxon>
        <taxon>Fibrobacter</taxon>
    </lineage>
</organism>
<accession>A0ABN3YV42</accession>
<dbReference type="RefSeq" id="WP_015732053.1">
    <property type="nucleotide sequence ID" value="NC_013410.1"/>
</dbReference>
<protein>
    <submittedName>
        <fullName evidence="1">Uncharacterized protein</fullName>
    </submittedName>
</protein>
<gene>
    <name evidence="1" type="ordered locus">Fisuc_1585</name>
</gene>
<evidence type="ECO:0000313" key="2">
    <source>
        <dbReference type="Proteomes" id="UP000001497"/>
    </source>
</evidence>
<dbReference type="EMBL" id="CP001792">
    <property type="protein sequence ID" value="ACX75180.1"/>
    <property type="molecule type" value="Genomic_DNA"/>
</dbReference>
<dbReference type="Proteomes" id="UP000001497">
    <property type="component" value="Chromosome"/>
</dbReference>
<sequence length="96" mass="10832">MAVFHVKKTSLGEDQTSLVFKGKIVEGPISKGMTIEIPVTQEAVVKMKIYDVVQFDKQKDEDKKVGLVVDFYNLPDDMEVIMDLNIADEDLNIVNE</sequence>